<dbReference type="PANTHER" id="PTHR24148">
    <property type="entry name" value="ANKYRIN REPEAT DOMAIN-CONTAINING PROTEIN 39 HOMOLOG-RELATED"/>
    <property type="match status" value="1"/>
</dbReference>
<dbReference type="Pfam" id="PF06985">
    <property type="entry name" value="HET"/>
    <property type="match status" value="1"/>
</dbReference>
<evidence type="ECO:0000259" key="1">
    <source>
        <dbReference type="Pfam" id="PF06985"/>
    </source>
</evidence>
<gene>
    <name evidence="2" type="ORF">NA56DRAFT_547562</name>
</gene>
<dbReference type="InterPro" id="IPR010730">
    <property type="entry name" value="HET"/>
</dbReference>
<dbReference type="Proteomes" id="UP000235672">
    <property type="component" value="Unassembled WGS sequence"/>
</dbReference>
<dbReference type="AlphaFoldDB" id="A0A2J6PKF4"/>
<proteinExistence type="predicted"/>
<feature type="domain" description="Heterokaryon incompatibility" evidence="1">
    <location>
        <begin position="17"/>
        <end position="143"/>
    </location>
</feature>
<name>A0A2J6PKF4_9HELO</name>
<evidence type="ECO:0000313" key="3">
    <source>
        <dbReference type="Proteomes" id="UP000235672"/>
    </source>
</evidence>
<organism evidence="2 3">
    <name type="scientific">Hyaloscypha hepaticicola</name>
    <dbReference type="NCBI Taxonomy" id="2082293"/>
    <lineage>
        <taxon>Eukaryota</taxon>
        <taxon>Fungi</taxon>
        <taxon>Dikarya</taxon>
        <taxon>Ascomycota</taxon>
        <taxon>Pezizomycotina</taxon>
        <taxon>Leotiomycetes</taxon>
        <taxon>Helotiales</taxon>
        <taxon>Hyaloscyphaceae</taxon>
        <taxon>Hyaloscypha</taxon>
    </lineage>
</organism>
<evidence type="ECO:0000313" key="2">
    <source>
        <dbReference type="EMBL" id="PMD14479.1"/>
    </source>
</evidence>
<dbReference type="OrthoDB" id="3553147at2759"/>
<dbReference type="STRING" id="1745343.A0A2J6PKF4"/>
<reference evidence="2 3" key="1">
    <citation type="submission" date="2016-05" db="EMBL/GenBank/DDBJ databases">
        <title>A degradative enzymes factory behind the ericoid mycorrhizal symbiosis.</title>
        <authorList>
            <consortium name="DOE Joint Genome Institute"/>
            <person name="Martino E."/>
            <person name="Morin E."/>
            <person name="Grelet G."/>
            <person name="Kuo A."/>
            <person name="Kohler A."/>
            <person name="Daghino S."/>
            <person name="Barry K."/>
            <person name="Choi C."/>
            <person name="Cichocki N."/>
            <person name="Clum A."/>
            <person name="Copeland A."/>
            <person name="Hainaut M."/>
            <person name="Haridas S."/>
            <person name="Labutti K."/>
            <person name="Lindquist E."/>
            <person name="Lipzen A."/>
            <person name="Khouja H.-R."/>
            <person name="Murat C."/>
            <person name="Ohm R."/>
            <person name="Olson A."/>
            <person name="Spatafora J."/>
            <person name="Veneault-Fourrey C."/>
            <person name="Henrissat B."/>
            <person name="Grigoriev I."/>
            <person name="Martin F."/>
            <person name="Perotto S."/>
        </authorList>
    </citation>
    <scope>NUCLEOTIDE SEQUENCE [LARGE SCALE GENOMIC DNA]</scope>
    <source>
        <strain evidence="2 3">UAMH 7357</strain>
    </source>
</reference>
<accession>A0A2J6PKF4</accession>
<dbReference type="EMBL" id="KZ613521">
    <property type="protein sequence ID" value="PMD14479.1"/>
    <property type="molecule type" value="Genomic_DNA"/>
</dbReference>
<feature type="non-terminal residue" evidence="2">
    <location>
        <position position="148"/>
    </location>
</feature>
<keyword evidence="3" id="KW-1185">Reference proteome</keyword>
<feature type="non-terminal residue" evidence="2">
    <location>
        <position position="1"/>
    </location>
</feature>
<dbReference type="InterPro" id="IPR052895">
    <property type="entry name" value="HetReg/Transcr_Mod"/>
</dbReference>
<dbReference type="PANTHER" id="PTHR24148:SF73">
    <property type="entry name" value="HET DOMAIN PROTEIN (AFU_ORTHOLOGUE AFUA_8G01020)"/>
    <property type="match status" value="1"/>
</dbReference>
<sequence>PISCTLEKVSLEDSPKYSALSYRWGGTGRQILVNEKPFTVTNKLEIALQHLQKDSDPLTLWVDAICINQQDTEEKMQQVRQMTDIYRSASQVLIWLGPAADGSDQVINSLQLISQVFQRQDLSNHIKKLCHREWWTRTWVIQELCVPK</sequence>
<protein>
    <submittedName>
        <fullName evidence="2">Heterokaryon incompatibility</fullName>
    </submittedName>
</protein>